<comment type="similarity">
    <text evidence="1">Belongs to the bacterial solute-binding protein 1 family.</text>
</comment>
<comment type="caution">
    <text evidence="4">The sequence shown here is derived from an EMBL/GenBank/DDBJ whole genome shotgun (WGS) entry which is preliminary data.</text>
</comment>
<organism evidence="4 5">
    <name type="scientific">Synechocystis salina LEGE 00031</name>
    <dbReference type="NCBI Taxonomy" id="1828736"/>
    <lineage>
        <taxon>Bacteria</taxon>
        <taxon>Bacillati</taxon>
        <taxon>Cyanobacteriota</taxon>
        <taxon>Cyanophyceae</taxon>
        <taxon>Synechococcales</taxon>
        <taxon>Merismopediaceae</taxon>
        <taxon>Synechocystis</taxon>
    </lineage>
</organism>
<keyword evidence="2" id="KW-0813">Transport</keyword>
<evidence type="ECO:0000256" key="2">
    <source>
        <dbReference type="ARBA" id="ARBA00022448"/>
    </source>
</evidence>
<proteinExistence type="inferred from homology"/>
<keyword evidence="5" id="KW-1185">Reference proteome</keyword>
<protein>
    <submittedName>
        <fullName evidence="4">Extracellular solute-binding protein</fullName>
    </submittedName>
</protein>
<gene>
    <name evidence="4" type="ORF">IQ217_13270</name>
</gene>
<dbReference type="PANTHER" id="PTHR30061:SF50">
    <property type="entry name" value="MALTOSE_MALTODEXTRIN-BINDING PERIPLASMIC PROTEIN"/>
    <property type="match status" value="1"/>
</dbReference>
<dbReference type="Gene3D" id="3.40.190.10">
    <property type="entry name" value="Periplasmic binding protein-like II"/>
    <property type="match status" value="1"/>
</dbReference>
<evidence type="ECO:0000256" key="3">
    <source>
        <dbReference type="ARBA" id="ARBA00022729"/>
    </source>
</evidence>
<sequence length="428" mass="47543">MGIVLFTAISFLAGGCGTDITSYPVFLRNFQESVPSGNINSDKGTLLIWFALDSAYLHESQVERYHQYLAGMVDEFKKAYPNVKVNYKFVASDDLLEPYLHDIDHGFGPDLVLTKNLYLGRLMERNALFPIPYNEIALDNFRQDALSQMEYGGKLYAIPVTLGTQTLCYNKKKVKQVPTNLDEIVSLSRQGYSFGITSNFSDTLWGLGAFGGKVFNQEGEVILNQGAWSKWMEFLITIKNEPNVVFIPTSLATNRAFSEGRLAYITCWSLAIPELVASLGLENLGIAPLPGLPGAPSSPALTGFSFVLNPTSNDEQRGLALKAATFFTNTEQQQQWILESRSAIPVNVHVQIPSSLFTIQAQLKKQSLTATSYSMKEIDKIEFMLDIGERFYTSVLSGAITSQAAAQEITEQTNQYFAEQADHESKHQ</sequence>
<evidence type="ECO:0000313" key="5">
    <source>
        <dbReference type="Proteomes" id="UP000658720"/>
    </source>
</evidence>
<dbReference type="Proteomes" id="UP000658720">
    <property type="component" value="Unassembled WGS sequence"/>
</dbReference>
<dbReference type="PANTHER" id="PTHR30061">
    <property type="entry name" value="MALTOSE-BINDING PERIPLASMIC PROTEIN"/>
    <property type="match status" value="1"/>
</dbReference>
<name>A0ABR9VTW0_9SYNC</name>
<accession>A0ABR9VTW0</accession>
<evidence type="ECO:0000313" key="4">
    <source>
        <dbReference type="EMBL" id="MBE9254789.1"/>
    </source>
</evidence>
<dbReference type="Pfam" id="PF13416">
    <property type="entry name" value="SBP_bac_8"/>
    <property type="match status" value="1"/>
</dbReference>
<reference evidence="4 5" key="1">
    <citation type="submission" date="2020-10" db="EMBL/GenBank/DDBJ databases">
        <authorList>
            <person name="Castelo-Branco R."/>
            <person name="Eusebio N."/>
            <person name="Adriana R."/>
            <person name="Vieira A."/>
            <person name="Brugerolle De Fraissinette N."/>
            <person name="Rezende De Castro R."/>
            <person name="Schneider M.P."/>
            <person name="Vasconcelos V."/>
            <person name="Leao P.N."/>
        </authorList>
    </citation>
    <scope>NUCLEOTIDE SEQUENCE [LARGE SCALE GENOMIC DNA]</scope>
    <source>
        <strain evidence="4 5">LEGE 00031</strain>
    </source>
</reference>
<dbReference type="InterPro" id="IPR006059">
    <property type="entry name" value="SBP"/>
</dbReference>
<keyword evidence="3" id="KW-0732">Signal</keyword>
<evidence type="ECO:0000256" key="1">
    <source>
        <dbReference type="ARBA" id="ARBA00008520"/>
    </source>
</evidence>
<dbReference type="SUPFAM" id="SSF53850">
    <property type="entry name" value="Periplasmic binding protein-like II"/>
    <property type="match status" value="1"/>
</dbReference>
<dbReference type="EMBL" id="JADEVV010000039">
    <property type="protein sequence ID" value="MBE9254789.1"/>
    <property type="molecule type" value="Genomic_DNA"/>
</dbReference>